<gene>
    <name evidence="4" type="ORF">N482_04025</name>
</gene>
<evidence type="ECO:0000259" key="3">
    <source>
        <dbReference type="PROSITE" id="PS50110"/>
    </source>
</evidence>
<sequence length="126" mass="14582">MARIKILIADDSNTMRQLTLQTLRALGYRELDEARDGRQALMKLNTYHYDVLVTDWNMPGLNGFDLVKIMKSDERLSRIKVIMLTSETSMYKVRQIVELGINEYICKPFSPDMLAKKISRLNLVQG</sequence>
<name>A0A166Y620_9GAMM</name>
<evidence type="ECO:0000256" key="1">
    <source>
        <dbReference type="ARBA" id="ARBA00022553"/>
    </source>
</evidence>
<evidence type="ECO:0000313" key="4">
    <source>
        <dbReference type="EMBL" id="KZN41480.1"/>
    </source>
</evidence>
<organism evidence="4 5">
    <name type="scientific">Pseudoalteromonas luteoviolacea NCIMB 1942</name>
    <dbReference type="NCBI Taxonomy" id="1365253"/>
    <lineage>
        <taxon>Bacteria</taxon>
        <taxon>Pseudomonadati</taxon>
        <taxon>Pseudomonadota</taxon>
        <taxon>Gammaproteobacteria</taxon>
        <taxon>Alteromonadales</taxon>
        <taxon>Pseudoalteromonadaceae</taxon>
        <taxon>Pseudoalteromonas</taxon>
    </lineage>
</organism>
<proteinExistence type="predicted"/>
<evidence type="ECO:0000313" key="5">
    <source>
        <dbReference type="Proteomes" id="UP000076587"/>
    </source>
</evidence>
<dbReference type="InterPro" id="IPR011006">
    <property type="entry name" value="CheY-like_superfamily"/>
</dbReference>
<protein>
    <recommendedName>
        <fullName evidence="3">Response regulatory domain-containing protein</fullName>
    </recommendedName>
</protein>
<feature type="modified residue" description="4-aspartylphosphate" evidence="2">
    <location>
        <position position="55"/>
    </location>
</feature>
<dbReference type="SMART" id="SM00448">
    <property type="entry name" value="REC"/>
    <property type="match status" value="1"/>
</dbReference>
<dbReference type="PATRIC" id="fig|1365253.3.peg.5016"/>
<dbReference type="PANTHER" id="PTHR44591">
    <property type="entry name" value="STRESS RESPONSE REGULATOR PROTEIN 1"/>
    <property type="match status" value="1"/>
</dbReference>
<feature type="domain" description="Response regulatory" evidence="3">
    <location>
        <begin position="5"/>
        <end position="122"/>
    </location>
</feature>
<dbReference type="InterPro" id="IPR001789">
    <property type="entry name" value="Sig_transdc_resp-reg_receiver"/>
</dbReference>
<accession>A0A166Y620</accession>
<dbReference type="InterPro" id="IPR050595">
    <property type="entry name" value="Bact_response_regulator"/>
</dbReference>
<reference evidence="4 5" key="1">
    <citation type="submission" date="2013-07" db="EMBL/GenBank/DDBJ databases">
        <title>Comparative Genomic and Metabolomic Analysis of Twelve Strains of Pseudoalteromonas luteoviolacea.</title>
        <authorList>
            <person name="Vynne N.G."/>
            <person name="Mansson M."/>
            <person name="Gram L."/>
        </authorList>
    </citation>
    <scope>NUCLEOTIDE SEQUENCE [LARGE SCALE GENOMIC DNA]</scope>
    <source>
        <strain evidence="4 5">NCIMB 1942</strain>
    </source>
</reference>
<comment type="caution">
    <text evidence="4">The sequence shown here is derived from an EMBL/GenBank/DDBJ whole genome shotgun (WGS) entry which is preliminary data.</text>
</comment>
<dbReference type="RefSeq" id="WP_063379250.1">
    <property type="nucleotide sequence ID" value="NZ_AUXT01000216.1"/>
</dbReference>
<dbReference type="AlphaFoldDB" id="A0A166Y620"/>
<keyword evidence="1 2" id="KW-0597">Phosphoprotein</keyword>
<dbReference type="EMBL" id="AUXT01000216">
    <property type="protein sequence ID" value="KZN41480.1"/>
    <property type="molecule type" value="Genomic_DNA"/>
</dbReference>
<dbReference type="PANTHER" id="PTHR44591:SF3">
    <property type="entry name" value="RESPONSE REGULATORY DOMAIN-CONTAINING PROTEIN"/>
    <property type="match status" value="1"/>
</dbReference>
<dbReference type="OrthoDB" id="9800897at2"/>
<dbReference type="Gene3D" id="3.40.50.2300">
    <property type="match status" value="1"/>
</dbReference>
<evidence type="ECO:0000256" key="2">
    <source>
        <dbReference type="PROSITE-ProRule" id="PRU00169"/>
    </source>
</evidence>
<dbReference type="SUPFAM" id="SSF52172">
    <property type="entry name" value="CheY-like"/>
    <property type="match status" value="1"/>
</dbReference>
<dbReference type="Pfam" id="PF00072">
    <property type="entry name" value="Response_reg"/>
    <property type="match status" value="1"/>
</dbReference>
<dbReference type="GO" id="GO:0000160">
    <property type="term" value="P:phosphorelay signal transduction system"/>
    <property type="evidence" value="ECO:0007669"/>
    <property type="project" value="InterPro"/>
</dbReference>
<dbReference type="PROSITE" id="PS50110">
    <property type="entry name" value="RESPONSE_REGULATORY"/>
    <property type="match status" value="1"/>
</dbReference>
<dbReference type="Proteomes" id="UP000076587">
    <property type="component" value="Unassembled WGS sequence"/>
</dbReference>